<dbReference type="PROSITE" id="PS51462">
    <property type="entry name" value="NUDIX"/>
    <property type="match status" value="1"/>
</dbReference>
<organism evidence="5 6">
    <name type="scientific">Photobacterium halotolerans</name>
    <dbReference type="NCBI Taxonomy" id="265726"/>
    <lineage>
        <taxon>Bacteria</taxon>
        <taxon>Pseudomonadati</taxon>
        <taxon>Pseudomonadota</taxon>
        <taxon>Gammaproteobacteria</taxon>
        <taxon>Vibrionales</taxon>
        <taxon>Vibrionaceae</taxon>
        <taxon>Photobacterium</taxon>
    </lineage>
</organism>
<dbReference type="CDD" id="cd02883">
    <property type="entry name" value="NUDIX_Hydrolase"/>
    <property type="match status" value="1"/>
</dbReference>
<dbReference type="PROSITE" id="PS00893">
    <property type="entry name" value="NUDIX_BOX"/>
    <property type="match status" value="1"/>
</dbReference>
<proteinExistence type="inferred from homology"/>
<evidence type="ECO:0000259" key="4">
    <source>
        <dbReference type="PROSITE" id="PS51462"/>
    </source>
</evidence>
<protein>
    <submittedName>
        <fullName evidence="5">DNA mismatch repair protein MutT</fullName>
    </submittedName>
</protein>
<dbReference type="Gene3D" id="3.90.79.10">
    <property type="entry name" value="Nucleoside Triphosphate Pyrophosphohydrolase"/>
    <property type="match status" value="1"/>
</dbReference>
<keyword evidence="2 3" id="KW-0378">Hydrolase</keyword>
<dbReference type="GO" id="GO:0016787">
    <property type="term" value="F:hydrolase activity"/>
    <property type="evidence" value="ECO:0007669"/>
    <property type="project" value="UniProtKB-KW"/>
</dbReference>
<gene>
    <name evidence="5" type="ORF">KY46_07070</name>
</gene>
<dbReference type="OrthoDB" id="9804442at2"/>
<dbReference type="InterPro" id="IPR020476">
    <property type="entry name" value="Nudix_hydrolase"/>
</dbReference>
<accession>A0A0F5VEA3</accession>
<reference evidence="5 6" key="1">
    <citation type="submission" date="2014-12" db="EMBL/GenBank/DDBJ databases">
        <title>Mercury Reductase activity and rhizosphere competence traits in the genome of root associated Photobacterium halotolerans MELD1.</title>
        <authorList>
            <person name="Mathew D.C."/>
            <person name="Huang C.-C."/>
        </authorList>
    </citation>
    <scope>NUCLEOTIDE SEQUENCE [LARGE SCALE GENOMIC DNA]</scope>
    <source>
        <strain evidence="5 6">MELD1</strain>
    </source>
</reference>
<dbReference type="PANTHER" id="PTHR43046:SF15">
    <property type="entry name" value="MUTT_NUDIX FAMILY PROTEIN"/>
    <property type="match status" value="1"/>
</dbReference>
<dbReference type="SUPFAM" id="SSF55811">
    <property type="entry name" value="Nudix"/>
    <property type="match status" value="1"/>
</dbReference>
<comment type="caution">
    <text evidence="5">The sequence shown here is derived from an EMBL/GenBank/DDBJ whole genome shotgun (WGS) entry which is preliminary data.</text>
</comment>
<sequence length="177" mass="20484">MRLLKRTVHPDISDFSGSVFYREAARAIILDGDKILMLYTARYHDYTLPGGGIDEGEEIEAGLIRELQEETGARHIRDIVPFGLYEEYRPWYKPDFDIMHMKSFCFTCRIDSQLGDTQLESYEIQNGMKPVWINIHEAIAHNQETIAKSEKKGLSVERELFLLQCIRDELLTVTKAV</sequence>
<dbReference type="PANTHER" id="PTHR43046">
    <property type="entry name" value="GDP-MANNOSE MANNOSYL HYDROLASE"/>
    <property type="match status" value="1"/>
</dbReference>
<dbReference type="PATRIC" id="fig|265726.11.peg.3470"/>
<evidence type="ECO:0000256" key="3">
    <source>
        <dbReference type="RuleBase" id="RU003476"/>
    </source>
</evidence>
<comment type="similarity">
    <text evidence="3">Belongs to the Nudix hydrolase family.</text>
</comment>
<evidence type="ECO:0000256" key="2">
    <source>
        <dbReference type="ARBA" id="ARBA00022801"/>
    </source>
</evidence>
<dbReference type="STRING" id="265726.KY46_07070"/>
<evidence type="ECO:0000313" key="5">
    <source>
        <dbReference type="EMBL" id="KKD00403.1"/>
    </source>
</evidence>
<dbReference type="Pfam" id="PF00293">
    <property type="entry name" value="NUDIX"/>
    <property type="match status" value="1"/>
</dbReference>
<dbReference type="AlphaFoldDB" id="A0A0F5VEA3"/>
<dbReference type="InterPro" id="IPR000086">
    <property type="entry name" value="NUDIX_hydrolase_dom"/>
</dbReference>
<name>A0A0F5VEA3_9GAMM</name>
<dbReference type="PRINTS" id="PR00502">
    <property type="entry name" value="NUDIXFAMILY"/>
</dbReference>
<dbReference type="Proteomes" id="UP000033633">
    <property type="component" value="Unassembled WGS sequence"/>
</dbReference>
<dbReference type="EMBL" id="JWYV01000004">
    <property type="protein sequence ID" value="KKD00403.1"/>
    <property type="molecule type" value="Genomic_DNA"/>
</dbReference>
<evidence type="ECO:0000313" key="6">
    <source>
        <dbReference type="Proteomes" id="UP000033633"/>
    </source>
</evidence>
<feature type="domain" description="Nudix hydrolase" evidence="4">
    <location>
        <begin position="20"/>
        <end position="155"/>
    </location>
</feature>
<comment type="cofactor">
    <cofactor evidence="1">
        <name>Mg(2+)</name>
        <dbReference type="ChEBI" id="CHEBI:18420"/>
    </cofactor>
</comment>
<dbReference type="InterPro" id="IPR015797">
    <property type="entry name" value="NUDIX_hydrolase-like_dom_sf"/>
</dbReference>
<dbReference type="RefSeq" id="WP_046219938.1">
    <property type="nucleotide sequence ID" value="NZ_JWYV01000004.1"/>
</dbReference>
<dbReference type="InterPro" id="IPR020084">
    <property type="entry name" value="NUDIX_hydrolase_CS"/>
</dbReference>
<evidence type="ECO:0000256" key="1">
    <source>
        <dbReference type="ARBA" id="ARBA00001946"/>
    </source>
</evidence>
<keyword evidence="6" id="KW-1185">Reference proteome</keyword>